<dbReference type="AlphaFoldDB" id="A0AAE3VJF5"/>
<dbReference type="Pfam" id="PF05592">
    <property type="entry name" value="Bac_rhamnosid"/>
    <property type="match status" value="1"/>
</dbReference>
<proteinExistence type="predicted"/>
<dbReference type="GO" id="GO:0005975">
    <property type="term" value="P:carbohydrate metabolic process"/>
    <property type="evidence" value="ECO:0007669"/>
    <property type="project" value="InterPro"/>
</dbReference>
<organism evidence="3 4">
    <name type="scientific">Oligosphaera ethanolica</name>
    <dbReference type="NCBI Taxonomy" id="760260"/>
    <lineage>
        <taxon>Bacteria</taxon>
        <taxon>Pseudomonadati</taxon>
        <taxon>Lentisphaerota</taxon>
        <taxon>Oligosphaeria</taxon>
        <taxon>Oligosphaerales</taxon>
        <taxon>Oligosphaeraceae</taxon>
        <taxon>Oligosphaera</taxon>
    </lineage>
</organism>
<evidence type="ECO:0000259" key="2">
    <source>
        <dbReference type="Pfam" id="PF17389"/>
    </source>
</evidence>
<dbReference type="EMBL" id="JAUSVL010000001">
    <property type="protein sequence ID" value="MDQ0291426.1"/>
    <property type="molecule type" value="Genomic_DNA"/>
</dbReference>
<dbReference type="Gene3D" id="2.60.420.10">
    <property type="entry name" value="Maltose phosphorylase, domain 3"/>
    <property type="match status" value="1"/>
</dbReference>
<gene>
    <name evidence="3" type="ORF">J3R75_003533</name>
</gene>
<dbReference type="InterPro" id="IPR035396">
    <property type="entry name" value="Bac_rhamnosid6H"/>
</dbReference>
<dbReference type="InterPro" id="IPR008928">
    <property type="entry name" value="6-hairpin_glycosidase_sf"/>
</dbReference>
<dbReference type="Pfam" id="PF17389">
    <property type="entry name" value="Bac_rhamnosid6H"/>
    <property type="match status" value="1"/>
</dbReference>
<protein>
    <recommendedName>
        <fullName evidence="5">Alpha-L-rhamnosidase</fullName>
    </recommendedName>
</protein>
<dbReference type="InterPro" id="IPR012341">
    <property type="entry name" value="6hp_glycosidase-like_sf"/>
</dbReference>
<feature type="domain" description="Alpha-L-rhamnosidase six-hairpin glycosidase" evidence="2">
    <location>
        <begin position="152"/>
        <end position="295"/>
    </location>
</feature>
<accession>A0AAE3VJF5</accession>
<reference evidence="3" key="1">
    <citation type="submission" date="2023-07" db="EMBL/GenBank/DDBJ databases">
        <title>Genomic Encyclopedia of Type Strains, Phase IV (KMG-IV): sequencing the most valuable type-strain genomes for metagenomic binning, comparative biology and taxonomic classification.</title>
        <authorList>
            <person name="Goeker M."/>
        </authorList>
    </citation>
    <scope>NUCLEOTIDE SEQUENCE</scope>
    <source>
        <strain evidence="3">DSM 24202</strain>
    </source>
</reference>
<feature type="domain" description="Alpha-L-rhamnosidase concanavalin-like" evidence="1">
    <location>
        <begin position="57"/>
        <end position="145"/>
    </location>
</feature>
<sequence length="528" mass="59103">MTMYDGVVDPRVREYVSVQRVVCSQGVDRPEQLVGNPATQCNIWNTPALEIPTAGSYLVLDFGRELHGGVKIISQGKEIVRIRLRFGESVSEVMAEPNQDHSIHDTELILPKMGAQEYGNTGFRFVRVDVLEGNLRLQNIQAVALYHDLEYVGQFECSDERLNRVWQTAAYTVHLNMQDYIYDGIKRDRLVWMGDLNPEVRTMLTLFTDLSLIPKSLDYVRDQTPLPQFMHGFSSYSLWWIQNQYDYFMHSGDLAYLTKQRDYLLGLLQVFAGCVGEDGSEKLTGARFLDWPTRDNPAGTHAGLQGLMLMTMISAEKLLVALGEDGTAQREIIAKLRRHVPDCGQCKPAAALQMLSGLADRSAVMEANPCAGNSTFMGLYTLLAQKNVTALQVLRTYWGAMLDYGATTFWEDFDLSWVENASRIDELPQPGKADLHADFGNYCYKGLRHSLCHGWASGPAAWLMHRVLGLSVLEPGCRRMAFAPDLVDLDYAKGRYPTPLGPIEVSLERGRPSIIHAPKGVVIDGVDA</sequence>
<evidence type="ECO:0000313" key="4">
    <source>
        <dbReference type="Proteomes" id="UP001238163"/>
    </source>
</evidence>
<evidence type="ECO:0000313" key="3">
    <source>
        <dbReference type="EMBL" id="MDQ0291426.1"/>
    </source>
</evidence>
<name>A0AAE3VJF5_9BACT</name>
<dbReference type="RefSeq" id="WP_307264190.1">
    <property type="nucleotide sequence ID" value="NZ_JAUSVL010000001.1"/>
</dbReference>
<dbReference type="PANTHER" id="PTHR34987:SF4">
    <property type="entry name" value="ALPHA-L-RHAMNOSIDASE C-TERMINAL DOMAIN-CONTAINING PROTEIN"/>
    <property type="match status" value="1"/>
</dbReference>
<dbReference type="Gene3D" id="2.60.120.260">
    <property type="entry name" value="Galactose-binding domain-like"/>
    <property type="match status" value="1"/>
</dbReference>
<dbReference type="PANTHER" id="PTHR34987">
    <property type="entry name" value="C, PUTATIVE (AFU_ORTHOLOGUE AFUA_3G02880)-RELATED"/>
    <property type="match status" value="1"/>
</dbReference>
<dbReference type="InterPro" id="IPR008902">
    <property type="entry name" value="Rhamnosid_concanavalin"/>
</dbReference>
<evidence type="ECO:0008006" key="5">
    <source>
        <dbReference type="Google" id="ProtNLM"/>
    </source>
</evidence>
<comment type="caution">
    <text evidence="3">The sequence shown here is derived from an EMBL/GenBank/DDBJ whole genome shotgun (WGS) entry which is preliminary data.</text>
</comment>
<dbReference type="Gene3D" id="1.50.10.10">
    <property type="match status" value="1"/>
</dbReference>
<dbReference type="SUPFAM" id="SSF48208">
    <property type="entry name" value="Six-hairpin glycosidases"/>
    <property type="match status" value="1"/>
</dbReference>
<evidence type="ECO:0000259" key="1">
    <source>
        <dbReference type="Pfam" id="PF05592"/>
    </source>
</evidence>
<dbReference type="Proteomes" id="UP001238163">
    <property type="component" value="Unassembled WGS sequence"/>
</dbReference>
<keyword evidence="4" id="KW-1185">Reference proteome</keyword>